<sequence>MAENNSNFMSGVPELLILRLVREKEMYGYELVQAIRERSNEAIALGEGVIYPVLHALERDGALSSSRKTVNGRSRVYYALTATGAKRLDDLAGNWSRLTGAIQSILVSGVQHA</sequence>
<protein>
    <submittedName>
        <fullName evidence="2">PadR family transcriptional regulator PadR</fullName>
    </submittedName>
</protein>
<evidence type="ECO:0000259" key="1">
    <source>
        <dbReference type="Pfam" id="PF03551"/>
    </source>
</evidence>
<evidence type="ECO:0000313" key="2">
    <source>
        <dbReference type="EMBL" id="MBB6251991.1"/>
    </source>
</evidence>
<comment type="caution">
    <text evidence="2">The sequence shown here is derived from an EMBL/GenBank/DDBJ whole genome shotgun (WGS) entry which is preliminary data.</text>
</comment>
<dbReference type="Proteomes" id="UP000539175">
    <property type="component" value="Unassembled WGS sequence"/>
</dbReference>
<dbReference type="AlphaFoldDB" id="A0A7X0B093"/>
<evidence type="ECO:0000313" key="3">
    <source>
        <dbReference type="Proteomes" id="UP000539175"/>
    </source>
</evidence>
<dbReference type="Gene3D" id="1.10.10.10">
    <property type="entry name" value="Winged helix-like DNA-binding domain superfamily/Winged helix DNA-binding domain"/>
    <property type="match status" value="1"/>
</dbReference>
<dbReference type="InterPro" id="IPR036388">
    <property type="entry name" value="WH-like_DNA-bd_sf"/>
</dbReference>
<name>A0A7X0B093_9PROT</name>
<dbReference type="PANTHER" id="PTHR33169">
    <property type="entry name" value="PADR-FAMILY TRANSCRIPTIONAL REGULATOR"/>
    <property type="match status" value="1"/>
</dbReference>
<proteinExistence type="predicted"/>
<keyword evidence="3" id="KW-1185">Reference proteome</keyword>
<dbReference type="Pfam" id="PF03551">
    <property type="entry name" value="PadR"/>
    <property type="match status" value="1"/>
</dbReference>
<dbReference type="PANTHER" id="PTHR33169:SF14">
    <property type="entry name" value="TRANSCRIPTIONAL REGULATOR RV3488"/>
    <property type="match status" value="1"/>
</dbReference>
<dbReference type="EMBL" id="JACIIZ010000006">
    <property type="protein sequence ID" value="MBB6251991.1"/>
    <property type="molecule type" value="Genomic_DNA"/>
</dbReference>
<dbReference type="InterPro" id="IPR036390">
    <property type="entry name" value="WH_DNA-bd_sf"/>
</dbReference>
<dbReference type="SUPFAM" id="SSF46785">
    <property type="entry name" value="Winged helix' DNA-binding domain"/>
    <property type="match status" value="1"/>
</dbReference>
<dbReference type="InterPro" id="IPR052509">
    <property type="entry name" value="Metal_resp_DNA-bind_regulator"/>
</dbReference>
<reference evidence="2 3" key="1">
    <citation type="submission" date="2020-08" db="EMBL/GenBank/DDBJ databases">
        <title>Genomic Encyclopedia of Type Strains, Phase IV (KMG-IV): sequencing the most valuable type-strain genomes for metagenomic binning, comparative biology and taxonomic classification.</title>
        <authorList>
            <person name="Goeker M."/>
        </authorList>
    </citation>
    <scope>NUCLEOTIDE SEQUENCE [LARGE SCALE GENOMIC DNA]</scope>
    <source>
        <strain evidence="2 3">DSM 22198</strain>
    </source>
</reference>
<gene>
    <name evidence="2" type="ORF">FHS74_002551</name>
</gene>
<dbReference type="RefSeq" id="WP_211106260.1">
    <property type="nucleotide sequence ID" value="NZ_JACIIZ010000006.1"/>
</dbReference>
<accession>A0A7X0B093</accession>
<dbReference type="InterPro" id="IPR005149">
    <property type="entry name" value="Tscrpt_reg_PadR_N"/>
</dbReference>
<organism evidence="2 3">
    <name type="scientific">Nitrospirillum iridis</name>
    <dbReference type="NCBI Taxonomy" id="765888"/>
    <lineage>
        <taxon>Bacteria</taxon>
        <taxon>Pseudomonadati</taxon>
        <taxon>Pseudomonadota</taxon>
        <taxon>Alphaproteobacteria</taxon>
        <taxon>Rhodospirillales</taxon>
        <taxon>Azospirillaceae</taxon>
        <taxon>Nitrospirillum</taxon>
    </lineage>
</organism>
<feature type="domain" description="Transcription regulator PadR N-terminal" evidence="1">
    <location>
        <begin position="17"/>
        <end position="89"/>
    </location>
</feature>